<reference evidence="3" key="1">
    <citation type="journal article" date="2019" name="Int. J. Syst. Evol. Microbiol.">
        <title>The Global Catalogue of Microorganisms (GCM) 10K type strain sequencing project: providing services to taxonomists for standard genome sequencing and annotation.</title>
        <authorList>
            <consortium name="The Broad Institute Genomics Platform"/>
            <consortium name="The Broad Institute Genome Sequencing Center for Infectious Disease"/>
            <person name="Wu L."/>
            <person name="Ma J."/>
        </authorList>
    </citation>
    <scope>NUCLEOTIDE SEQUENCE [LARGE SCALE GENOMIC DNA]</scope>
    <source>
        <strain evidence="3">JCM 17111</strain>
    </source>
</reference>
<comment type="caution">
    <text evidence="2">The sequence shown here is derived from an EMBL/GenBank/DDBJ whole genome shotgun (WGS) entry which is preliminary data.</text>
</comment>
<evidence type="ECO:0000313" key="3">
    <source>
        <dbReference type="Proteomes" id="UP001500954"/>
    </source>
</evidence>
<protein>
    <submittedName>
        <fullName evidence="2">Uncharacterized protein</fullName>
    </submittedName>
</protein>
<dbReference type="RefSeq" id="WP_345007313.1">
    <property type="nucleotide sequence ID" value="NZ_BAABCY010000083.1"/>
</dbReference>
<gene>
    <name evidence="2" type="ORF">GCM10022395_30830</name>
</gene>
<accession>A0ABP6YAK4</accession>
<feature type="region of interest" description="Disordered" evidence="1">
    <location>
        <begin position="141"/>
        <end position="249"/>
    </location>
</feature>
<sequence length="311" mass="34318">MRQFFLVLISLSLLCSYSCDDGDIITVEISFGETFEVCGNNGLVLYKTKEDPSESLSLRIASPSGLTIDDLLEVGNDNTLETRITLSTTNTLNYRTYSNEKLPSNLFCNDIPPSDVNITQDYVSTAGEAIILTTLIEDDNDGIPAELEGMDPNGDGNYDDALDTDGDGLPNYLDIDDDGDNILTKDEDIDPNGDKNFDDALDTDGDGIPNYLDNDDDGDGVLTRDEENESQDNNPANDKTNSDVGPDYLNKDVATTVPATAYRQHTIYEQYVVTMKIINFNLEFISMDELDFGILEHSSLSTNRKETPDFN</sequence>
<evidence type="ECO:0000313" key="2">
    <source>
        <dbReference type="EMBL" id="GAA3580132.1"/>
    </source>
</evidence>
<name>A0ABP6YAK4_9FLAO</name>
<evidence type="ECO:0000256" key="1">
    <source>
        <dbReference type="SAM" id="MobiDB-lite"/>
    </source>
</evidence>
<proteinExistence type="predicted"/>
<feature type="compositionally biased region" description="Polar residues" evidence="1">
    <location>
        <begin position="231"/>
        <end position="243"/>
    </location>
</feature>
<dbReference type="EMBL" id="BAABCY010000083">
    <property type="protein sequence ID" value="GAA3580132.1"/>
    <property type="molecule type" value="Genomic_DNA"/>
</dbReference>
<keyword evidence="3" id="KW-1185">Reference proteome</keyword>
<feature type="compositionally biased region" description="Acidic residues" evidence="1">
    <location>
        <begin position="157"/>
        <end position="166"/>
    </location>
</feature>
<organism evidence="2 3">
    <name type="scientific">Snuella lapsa</name>
    <dbReference type="NCBI Taxonomy" id="870481"/>
    <lineage>
        <taxon>Bacteria</taxon>
        <taxon>Pseudomonadati</taxon>
        <taxon>Bacteroidota</taxon>
        <taxon>Flavobacteriia</taxon>
        <taxon>Flavobacteriales</taxon>
        <taxon>Flavobacteriaceae</taxon>
        <taxon>Snuella</taxon>
    </lineage>
</organism>
<dbReference type="Proteomes" id="UP001500954">
    <property type="component" value="Unassembled WGS sequence"/>
</dbReference>